<dbReference type="Proteomes" id="UP000298663">
    <property type="component" value="Unassembled WGS sequence"/>
</dbReference>
<reference evidence="3 4" key="2">
    <citation type="journal article" date="2019" name="G3 (Bethesda)">
        <title>Hybrid Assembly of the Genome of the Entomopathogenic Nematode Steinernema carpocapsae Identifies the X-Chromosome.</title>
        <authorList>
            <person name="Serra L."/>
            <person name="Macchietto M."/>
            <person name="Macias-Munoz A."/>
            <person name="McGill C.J."/>
            <person name="Rodriguez I.M."/>
            <person name="Rodriguez B."/>
            <person name="Murad R."/>
            <person name="Mortazavi A."/>
        </authorList>
    </citation>
    <scope>NUCLEOTIDE SEQUENCE [LARGE SCALE GENOMIC DNA]</scope>
    <source>
        <strain evidence="3 4">ALL</strain>
    </source>
</reference>
<name>A0A4U5N3V0_STECR</name>
<feature type="domain" description="RanBD1" evidence="2">
    <location>
        <begin position="281"/>
        <end position="314"/>
    </location>
</feature>
<dbReference type="PANTHER" id="PTHR23138:SF87">
    <property type="entry name" value="E3 SUMO-PROTEIN LIGASE RANBP2"/>
    <property type="match status" value="1"/>
</dbReference>
<dbReference type="GO" id="GO:0005643">
    <property type="term" value="C:nuclear pore"/>
    <property type="evidence" value="ECO:0007669"/>
    <property type="project" value="TreeGrafter"/>
</dbReference>
<feature type="compositionally biased region" description="Basic and acidic residues" evidence="1">
    <location>
        <begin position="1"/>
        <end position="21"/>
    </location>
</feature>
<dbReference type="EMBL" id="AZBU02000005">
    <property type="protein sequence ID" value="TKR76980.1"/>
    <property type="molecule type" value="Genomic_DNA"/>
</dbReference>
<feature type="region of interest" description="Disordered" evidence="1">
    <location>
        <begin position="246"/>
        <end position="284"/>
    </location>
</feature>
<dbReference type="InterPro" id="IPR011993">
    <property type="entry name" value="PH-like_dom_sf"/>
</dbReference>
<dbReference type="STRING" id="34508.A0A4U5N3V0"/>
<organism evidence="3 4">
    <name type="scientific">Steinernema carpocapsae</name>
    <name type="common">Entomopathogenic nematode</name>
    <dbReference type="NCBI Taxonomy" id="34508"/>
    <lineage>
        <taxon>Eukaryota</taxon>
        <taxon>Metazoa</taxon>
        <taxon>Ecdysozoa</taxon>
        <taxon>Nematoda</taxon>
        <taxon>Chromadorea</taxon>
        <taxon>Rhabditida</taxon>
        <taxon>Tylenchina</taxon>
        <taxon>Panagrolaimomorpha</taxon>
        <taxon>Strongyloidoidea</taxon>
        <taxon>Steinernematidae</taxon>
        <taxon>Steinernema</taxon>
    </lineage>
</organism>
<dbReference type="PANTHER" id="PTHR23138">
    <property type="entry name" value="RAN BINDING PROTEIN"/>
    <property type="match status" value="1"/>
</dbReference>
<dbReference type="InterPro" id="IPR000156">
    <property type="entry name" value="Ran_bind_dom"/>
</dbReference>
<dbReference type="OrthoDB" id="2357150at2759"/>
<gene>
    <name evidence="3" type="ORF">L596_018034</name>
</gene>
<reference evidence="3 4" key="1">
    <citation type="journal article" date="2015" name="Genome Biol.">
        <title>Comparative genomics of Steinernema reveals deeply conserved gene regulatory networks.</title>
        <authorList>
            <person name="Dillman A.R."/>
            <person name="Macchietto M."/>
            <person name="Porter C.F."/>
            <person name="Rogers A."/>
            <person name="Williams B."/>
            <person name="Antoshechkin I."/>
            <person name="Lee M.M."/>
            <person name="Goodwin Z."/>
            <person name="Lu X."/>
            <person name="Lewis E.E."/>
            <person name="Goodrich-Blair H."/>
            <person name="Stock S.P."/>
            <person name="Adams B.J."/>
            <person name="Sternberg P.W."/>
            <person name="Mortazavi A."/>
        </authorList>
    </citation>
    <scope>NUCLEOTIDE SEQUENCE [LARGE SCALE GENOMIC DNA]</scope>
    <source>
        <strain evidence="3 4">ALL</strain>
    </source>
</reference>
<comment type="caution">
    <text evidence="3">The sequence shown here is derived from an EMBL/GenBank/DDBJ whole genome shotgun (WGS) entry which is preliminary data.</text>
</comment>
<evidence type="ECO:0000256" key="1">
    <source>
        <dbReference type="SAM" id="MobiDB-lite"/>
    </source>
</evidence>
<feature type="region of interest" description="Disordered" evidence="1">
    <location>
        <begin position="1"/>
        <end position="24"/>
    </location>
</feature>
<evidence type="ECO:0000259" key="2">
    <source>
        <dbReference type="PROSITE" id="PS50196"/>
    </source>
</evidence>
<dbReference type="PROSITE" id="PS50196">
    <property type="entry name" value="RANBD1"/>
    <property type="match status" value="1"/>
</dbReference>
<dbReference type="SUPFAM" id="SSF50729">
    <property type="entry name" value="PH domain-like"/>
    <property type="match status" value="1"/>
</dbReference>
<dbReference type="GO" id="GO:0005737">
    <property type="term" value="C:cytoplasm"/>
    <property type="evidence" value="ECO:0007669"/>
    <property type="project" value="TreeGrafter"/>
</dbReference>
<dbReference type="GO" id="GO:0005096">
    <property type="term" value="F:GTPase activator activity"/>
    <property type="evidence" value="ECO:0007669"/>
    <property type="project" value="TreeGrafter"/>
</dbReference>
<accession>A0A4U5N3V0</accession>
<evidence type="ECO:0000313" key="3">
    <source>
        <dbReference type="EMBL" id="TKR76980.1"/>
    </source>
</evidence>
<proteinExistence type="predicted"/>
<evidence type="ECO:0000313" key="4">
    <source>
        <dbReference type="Proteomes" id="UP000298663"/>
    </source>
</evidence>
<protein>
    <recommendedName>
        <fullName evidence="2">RanBD1 domain-containing protein</fullName>
    </recommendedName>
</protein>
<keyword evidence="4" id="KW-1185">Reference proteome</keyword>
<dbReference type="AlphaFoldDB" id="A0A4U5N3V0"/>
<dbReference type="Gene3D" id="2.30.29.30">
    <property type="entry name" value="Pleckstrin-homology domain (PH domain)/Phosphotyrosine-binding domain (PTB)"/>
    <property type="match status" value="1"/>
</dbReference>
<sequence>MPHEETLERRLARSMEPHSDVTDGCFSTAETASLSRSKSRTSSLRDIFGLGRTKKVDEKAKLAQSMEQLTSTQDGLRTQITELQESVAKLGIDEDAKAWRHWVQSTLEGAVAAQKAQEERFDDIQKILEQQAEMLKNQGEQFLAALTPIQQTVEKLLMKSEKKVRFQEGTKGGDDFDEPSTPIPPPRTLFSSCSSQENPRTALFMVGTSSESFQDSEARDSGDKPIFGSGKPIFGFDSVTGEDIFSGTPSKPTPNPKDFQFGVPRGSSGSIESGDDESQAHFDPLVSLPPVVDLKTGEEDEEVLFCERARIYRYIPP</sequence>
<dbReference type="InterPro" id="IPR045255">
    <property type="entry name" value="RanBP1-like"/>
</dbReference>